<proteinExistence type="predicted"/>
<feature type="compositionally biased region" description="Basic and acidic residues" evidence="1">
    <location>
        <begin position="160"/>
        <end position="173"/>
    </location>
</feature>
<feature type="region of interest" description="Disordered" evidence="1">
    <location>
        <begin position="88"/>
        <end position="173"/>
    </location>
</feature>
<name>A0ABQ8A4X7_BRANA</name>
<accession>A0ABQ8A4X7</accession>
<keyword evidence="3" id="KW-1185">Reference proteome</keyword>
<organism evidence="2 3">
    <name type="scientific">Brassica napus</name>
    <name type="common">Rape</name>
    <dbReference type="NCBI Taxonomy" id="3708"/>
    <lineage>
        <taxon>Eukaryota</taxon>
        <taxon>Viridiplantae</taxon>
        <taxon>Streptophyta</taxon>
        <taxon>Embryophyta</taxon>
        <taxon>Tracheophyta</taxon>
        <taxon>Spermatophyta</taxon>
        <taxon>Magnoliopsida</taxon>
        <taxon>eudicotyledons</taxon>
        <taxon>Gunneridae</taxon>
        <taxon>Pentapetalae</taxon>
        <taxon>rosids</taxon>
        <taxon>malvids</taxon>
        <taxon>Brassicales</taxon>
        <taxon>Brassicaceae</taxon>
        <taxon>Brassiceae</taxon>
        <taxon>Brassica</taxon>
    </lineage>
</organism>
<feature type="compositionally biased region" description="Basic and acidic residues" evidence="1">
    <location>
        <begin position="102"/>
        <end position="112"/>
    </location>
</feature>
<evidence type="ECO:0000256" key="1">
    <source>
        <dbReference type="SAM" id="MobiDB-lite"/>
    </source>
</evidence>
<feature type="compositionally biased region" description="Basic residues" evidence="1">
    <location>
        <begin position="126"/>
        <end position="154"/>
    </location>
</feature>
<gene>
    <name evidence="2" type="ORF">HID58_063661</name>
</gene>
<dbReference type="EMBL" id="JAGKQM010000014">
    <property type="protein sequence ID" value="KAH0887565.1"/>
    <property type="molecule type" value="Genomic_DNA"/>
</dbReference>
<evidence type="ECO:0000313" key="3">
    <source>
        <dbReference type="Proteomes" id="UP000824890"/>
    </source>
</evidence>
<comment type="caution">
    <text evidence="2">The sequence shown here is derived from an EMBL/GenBank/DDBJ whole genome shotgun (WGS) entry which is preliminary data.</text>
</comment>
<dbReference type="Proteomes" id="UP000824890">
    <property type="component" value="Unassembled WGS sequence"/>
</dbReference>
<reference evidence="2 3" key="1">
    <citation type="submission" date="2021-05" db="EMBL/GenBank/DDBJ databases">
        <title>Genome Assembly of Synthetic Allotetraploid Brassica napus Reveals Homoeologous Exchanges between Subgenomes.</title>
        <authorList>
            <person name="Davis J.T."/>
        </authorList>
    </citation>
    <scope>NUCLEOTIDE SEQUENCE [LARGE SCALE GENOMIC DNA]</scope>
    <source>
        <strain evidence="3">cv. Da-Ae</strain>
        <tissue evidence="2">Seedling</tissue>
    </source>
</reference>
<protein>
    <submittedName>
        <fullName evidence="2">Uncharacterized protein</fullName>
    </submittedName>
</protein>
<evidence type="ECO:0000313" key="2">
    <source>
        <dbReference type="EMBL" id="KAH0887565.1"/>
    </source>
</evidence>
<sequence>MGSTRECIEEFKINLLSKMHDEIREELNKIAQYWEDHASTWRQKMETWKTKMNTRDGRANGDTASQPAKTEMRTWKTEMETAKTVRRVKRSTQPAKHIVKVATDKQIHEKSTRQATLPLKRSATSSRKHQQARPVLVRRQHLSAQARKQRRHSRSNSSKPRTEVRSTKPPEHGHLPRSCFLQWRLRLSSHVLCSCVKVVLSLACQDVINRKRPFDRGKVRIMEKLFSKIGMNFGDKVLLEGGVLMRVKWLTKVNQWFGVRRRDIIIVPKLMELSSISDV</sequence>